<keyword evidence="2 5" id="KW-0812">Transmembrane</keyword>
<organism evidence="7 8">
    <name type="scientific">Plakobranchus ocellatus</name>
    <dbReference type="NCBI Taxonomy" id="259542"/>
    <lineage>
        <taxon>Eukaryota</taxon>
        <taxon>Metazoa</taxon>
        <taxon>Spiralia</taxon>
        <taxon>Lophotrochozoa</taxon>
        <taxon>Mollusca</taxon>
        <taxon>Gastropoda</taxon>
        <taxon>Heterobranchia</taxon>
        <taxon>Euthyneura</taxon>
        <taxon>Panpulmonata</taxon>
        <taxon>Sacoglossa</taxon>
        <taxon>Placobranchoidea</taxon>
        <taxon>Plakobranchidae</taxon>
        <taxon>Plakobranchus</taxon>
    </lineage>
</organism>
<accession>A0AAV3YJ12</accession>
<keyword evidence="8" id="KW-1185">Reference proteome</keyword>
<name>A0AAV3YJ12_9GAST</name>
<dbReference type="PROSITE" id="PS50262">
    <property type="entry name" value="G_PROTEIN_RECEP_F1_2"/>
    <property type="match status" value="1"/>
</dbReference>
<dbReference type="AlphaFoldDB" id="A0AAV3YJ12"/>
<feature type="transmembrane region" description="Helical" evidence="5">
    <location>
        <begin position="113"/>
        <end position="131"/>
    </location>
</feature>
<feature type="transmembrane region" description="Helical" evidence="5">
    <location>
        <begin position="44"/>
        <end position="63"/>
    </location>
</feature>
<feature type="domain" description="G-protein coupled receptors family 1 profile" evidence="6">
    <location>
        <begin position="64"/>
        <end position="157"/>
    </location>
</feature>
<dbReference type="InterPro" id="IPR017452">
    <property type="entry name" value="GPCR_Rhodpsn_7TM"/>
</dbReference>
<evidence type="ECO:0000259" key="6">
    <source>
        <dbReference type="PROSITE" id="PS50262"/>
    </source>
</evidence>
<keyword evidence="7" id="KW-0675">Receptor</keyword>
<feature type="transmembrane region" description="Helical" evidence="5">
    <location>
        <begin position="83"/>
        <end position="101"/>
    </location>
</feature>
<evidence type="ECO:0000256" key="3">
    <source>
        <dbReference type="ARBA" id="ARBA00022989"/>
    </source>
</evidence>
<dbReference type="Gene3D" id="1.20.1070.10">
    <property type="entry name" value="Rhodopsin 7-helix transmembrane proteins"/>
    <property type="match status" value="1"/>
</dbReference>
<dbReference type="Proteomes" id="UP000735302">
    <property type="component" value="Unassembled WGS sequence"/>
</dbReference>
<comment type="caution">
    <text evidence="7">The sequence shown here is derived from an EMBL/GenBank/DDBJ whole genome shotgun (WGS) entry which is preliminary data.</text>
</comment>
<evidence type="ECO:0000256" key="4">
    <source>
        <dbReference type="ARBA" id="ARBA00023136"/>
    </source>
</evidence>
<reference evidence="7 8" key="1">
    <citation type="journal article" date="2021" name="Elife">
        <title>Chloroplast acquisition without the gene transfer in kleptoplastic sea slugs, Plakobranchus ocellatus.</title>
        <authorList>
            <person name="Maeda T."/>
            <person name="Takahashi S."/>
            <person name="Yoshida T."/>
            <person name="Shimamura S."/>
            <person name="Takaki Y."/>
            <person name="Nagai Y."/>
            <person name="Toyoda A."/>
            <person name="Suzuki Y."/>
            <person name="Arimoto A."/>
            <person name="Ishii H."/>
            <person name="Satoh N."/>
            <person name="Nishiyama T."/>
            <person name="Hasebe M."/>
            <person name="Maruyama T."/>
            <person name="Minagawa J."/>
            <person name="Obokata J."/>
            <person name="Shigenobu S."/>
        </authorList>
    </citation>
    <scope>NUCLEOTIDE SEQUENCE [LARGE SCALE GENOMIC DNA]</scope>
</reference>
<evidence type="ECO:0000313" key="7">
    <source>
        <dbReference type="EMBL" id="GFN83235.1"/>
    </source>
</evidence>
<comment type="subcellular location">
    <subcellularLocation>
        <location evidence="1">Membrane</location>
    </subcellularLocation>
</comment>
<evidence type="ECO:0000313" key="8">
    <source>
        <dbReference type="Proteomes" id="UP000735302"/>
    </source>
</evidence>
<proteinExistence type="predicted"/>
<keyword evidence="4 5" id="KW-0472">Membrane</keyword>
<dbReference type="SUPFAM" id="SSF81321">
    <property type="entry name" value="Family A G protein-coupled receptor-like"/>
    <property type="match status" value="1"/>
</dbReference>
<dbReference type="EMBL" id="BLXT01001120">
    <property type="protein sequence ID" value="GFN83235.1"/>
    <property type="molecule type" value="Genomic_DNA"/>
</dbReference>
<evidence type="ECO:0000256" key="5">
    <source>
        <dbReference type="SAM" id="Phobius"/>
    </source>
</evidence>
<evidence type="ECO:0000256" key="1">
    <source>
        <dbReference type="ARBA" id="ARBA00004370"/>
    </source>
</evidence>
<keyword evidence="3 5" id="KW-1133">Transmembrane helix</keyword>
<gene>
    <name evidence="7" type="ORF">PoB_000974100</name>
</gene>
<evidence type="ECO:0000256" key="2">
    <source>
        <dbReference type="ARBA" id="ARBA00022692"/>
    </source>
</evidence>
<dbReference type="GO" id="GO:0016020">
    <property type="term" value="C:membrane"/>
    <property type="evidence" value="ECO:0007669"/>
    <property type="project" value="UniProtKB-SubCell"/>
</dbReference>
<protein>
    <submittedName>
        <fullName evidence="7">Chemosensory receptor a</fullName>
    </submittedName>
</protein>
<sequence length="157" mass="17150">MDGTMTPLATLNVQKNGQTITPITDITVQAESVSPIISDEVRSILFVILVKGLQLIFASFGIFSNMVNIIVYIKMGFSETSSITMTALSLADLFTELWLLLMAASLHVRFEDGLPLSVTIMYLLSTASNAVLGYGSWITAIISAERCLCIVFPMFFP</sequence>